<proteinExistence type="predicted"/>
<sequence>MFIKCSPAILVAAQVQHLFPDAFLPGYPHDLGHASGRRRARGRHTSALALHASQRHRGAHKPRHHRQDLHSADEPMNAGVTTCFCRSWSSMVWRPTTKALWLLSIPSHAPMPRPRRSAAAAPPLA</sequence>
<reference evidence="1" key="1">
    <citation type="submission" date="2019-03" db="EMBL/GenBank/DDBJ databases">
        <title>WGS assembly of Setaria viridis.</title>
        <authorList>
            <person name="Huang P."/>
            <person name="Jenkins J."/>
            <person name="Grimwood J."/>
            <person name="Barry K."/>
            <person name="Healey A."/>
            <person name="Mamidi S."/>
            <person name="Sreedasyam A."/>
            <person name="Shu S."/>
            <person name="Feldman M."/>
            <person name="Wu J."/>
            <person name="Yu Y."/>
            <person name="Chen C."/>
            <person name="Johnson J."/>
            <person name="Rokhsar D."/>
            <person name="Baxter I."/>
            <person name="Schmutz J."/>
            <person name="Brutnell T."/>
            <person name="Kellogg E."/>
        </authorList>
    </citation>
    <scope>NUCLEOTIDE SEQUENCE [LARGE SCALE GENOMIC DNA]</scope>
</reference>
<gene>
    <name evidence="1" type="ORF">SEVIR_9G499200v2</name>
</gene>
<dbReference type="EMBL" id="CM016560">
    <property type="protein sequence ID" value="TKV97507.1"/>
    <property type="molecule type" value="Genomic_DNA"/>
</dbReference>
<name>A0A4U6T6U3_SETVI</name>
<dbReference type="AlphaFoldDB" id="A0A4U6T6U3"/>
<protein>
    <submittedName>
        <fullName evidence="1">Uncharacterized protein</fullName>
    </submittedName>
</protein>
<evidence type="ECO:0000313" key="2">
    <source>
        <dbReference type="Proteomes" id="UP000298652"/>
    </source>
</evidence>
<keyword evidence="2" id="KW-1185">Reference proteome</keyword>
<dbReference type="Gramene" id="TKV97507">
    <property type="protein sequence ID" value="TKV97507"/>
    <property type="gene ID" value="SEVIR_9G499200v2"/>
</dbReference>
<organism evidence="1 2">
    <name type="scientific">Setaria viridis</name>
    <name type="common">Green bristlegrass</name>
    <name type="synonym">Setaria italica subsp. viridis</name>
    <dbReference type="NCBI Taxonomy" id="4556"/>
    <lineage>
        <taxon>Eukaryota</taxon>
        <taxon>Viridiplantae</taxon>
        <taxon>Streptophyta</taxon>
        <taxon>Embryophyta</taxon>
        <taxon>Tracheophyta</taxon>
        <taxon>Spermatophyta</taxon>
        <taxon>Magnoliopsida</taxon>
        <taxon>Liliopsida</taxon>
        <taxon>Poales</taxon>
        <taxon>Poaceae</taxon>
        <taxon>PACMAD clade</taxon>
        <taxon>Panicoideae</taxon>
        <taxon>Panicodae</taxon>
        <taxon>Paniceae</taxon>
        <taxon>Cenchrinae</taxon>
        <taxon>Setaria</taxon>
    </lineage>
</organism>
<accession>A0A4U6T6U3</accession>
<dbReference type="Proteomes" id="UP000298652">
    <property type="component" value="Chromosome 9"/>
</dbReference>
<evidence type="ECO:0000313" key="1">
    <source>
        <dbReference type="EMBL" id="TKV97507.1"/>
    </source>
</evidence>